<feature type="domain" description="Carbohydrate-binding module family 96" evidence="6">
    <location>
        <begin position="62"/>
        <end position="201"/>
    </location>
</feature>
<organism evidence="7 8">
    <name type="scientific">Rubritalea spongiae</name>
    <dbReference type="NCBI Taxonomy" id="430797"/>
    <lineage>
        <taxon>Bacteria</taxon>
        <taxon>Pseudomonadati</taxon>
        <taxon>Verrucomicrobiota</taxon>
        <taxon>Verrucomicrobiia</taxon>
        <taxon>Verrucomicrobiales</taxon>
        <taxon>Rubritaleaceae</taxon>
        <taxon>Rubritalea</taxon>
    </lineage>
</organism>
<sequence>MEKILSTAAALLIANAAHAAVITTYVDTTGIGTASDSDFTIANNAQDTLIDTATLQAGVPGNKTGTARYRSFLQFDLSAVFADPDNVSNATFRIYRTDSNGGAYKWGSATLYALDAAFDPASGSQTDYAQLTGTVIGDILLSTDGTNQWFEVDVTSVVQNWKNDQSTHFGFAIQAAEGSSNTAKLFDSATGTNAPELVVTTAVPEPSATALLGLAGMTLILRRRK</sequence>
<dbReference type="Pfam" id="PF07589">
    <property type="entry name" value="PEP-CTERM"/>
    <property type="match status" value="1"/>
</dbReference>
<comment type="caution">
    <text evidence="7">The sequence shown here is derived from an EMBL/GenBank/DDBJ whole genome shotgun (WGS) entry which is preliminary data.</text>
</comment>
<dbReference type="Proteomes" id="UP001597297">
    <property type="component" value="Unassembled WGS sequence"/>
</dbReference>
<dbReference type="NCBIfam" id="NF033679">
    <property type="entry name" value="DNRLRE_dom"/>
    <property type="match status" value="1"/>
</dbReference>
<feature type="chain" id="PRO_5045379781" evidence="4">
    <location>
        <begin position="20"/>
        <end position="225"/>
    </location>
</feature>
<dbReference type="InterPro" id="IPR013424">
    <property type="entry name" value="Ice-binding_C"/>
</dbReference>
<keyword evidence="2" id="KW-0964">Secreted</keyword>
<protein>
    <submittedName>
        <fullName evidence="7">DNRLRE domain-containing protein</fullName>
    </submittedName>
</protein>
<gene>
    <name evidence="7" type="ORF">ACFSQZ_08985</name>
</gene>
<evidence type="ECO:0000256" key="4">
    <source>
        <dbReference type="SAM" id="SignalP"/>
    </source>
</evidence>
<name>A0ABW5E890_9BACT</name>
<evidence type="ECO:0000313" key="8">
    <source>
        <dbReference type="Proteomes" id="UP001597297"/>
    </source>
</evidence>
<feature type="signal peptide" evidence="4">
    <location>
        <begin position="1"/>
        <end position="19"/>
    </location>
</feature>
<feature type="domain" description="Ice-binding protein C-terminal" evidence="5">
    <location>
        <begin position="202"/>
        <end position="224"/>
    </location>
</feature>
<reference evidence="8" key="1">
    <citation type="journal article" date="2019" name="Int. J. Syst. Evol. Microbiol.">
        <title>The Global Catalogue of Microorganisms (GCM) 10K type strain sequencing project: providing services to taxonomists for standard genome sequencing and annotation.</title>
        <authorList>
            <consortium name="The Broad Institute Genomics Platform"/>
            <consortium name="The Broad Institute Genome Sequencing Center for Infectious Disease"/>
            <person name="Wu L."/>
            <person name="Ma J."/>
        </authorList>
    </citation>
    <scope>NUCLEOTIDE SEQUENCE [LARGE SCALE GENOMIC DNA]</scope>
    <source>
        <strain evidence="8">JCM 16545</strain>
    </source>
</reference>
<dbReference type="NCBIfam" id="TIGR02595">
    <property type="entry name" value="PEP_CTERM"/>
    <property type="match status" value="1"/>
</dbReference>
<dbReference type="RefSeq" id="WP_377094543.1">
    <property type="nucleotide sequence ID" value="NZ_JBHSJM010000001.1"/>
</dbReference>
<dbReference type="InterPro" id="IPR055372">
    <property type="entry name" value="CBM96"/>
</dbReference>
<dbReference type="Pfam" id="PF24517">
    <property type="entry name" value="CBM96"/>
    <property type="match status" value="1"/>
</dbReference>
<comment type="subcellular location">
    <subcellularLocation>
        <location evidence="1">Secreted</location>
    </subcellularLocation>
</comment>
<dbReference type="EMBL" id="JBHUJC010000026">
    <property type="protein sequence ID" value="MFD2276599.1"/>
    <property type="molecule type" value="Genomic_DNA"/>
</dbReference>
<keyword evidence="8" id="KW-1185">Reference proteome</keyword>
<evidence type="ECO:0000256" key="1">
    <source>
        <dbReference type="ARBA" id="ARBA00004613"/>
    </source>
</evidence>
<dbReference type="Gene3D" id="2.60.120.970">
    <property type="match status" value="1"/>
</dbReference>
<accession>A0ABW5E890</accession>
<evidence type="ECO:0000313" key="7">
    <source>
        <dbReference type="EMBL" id="MFD2276599.1"/>
    </source>
</evidence>
<evidence type="ECO:0000256" key="2">
    <source>
        <dbReference type="ARBA" id="ARBA00022525"/>
    </source>
</evidence>
<proteinExistence type="predicted"/>
<keyword evidence="3 4" id="KW-0732">Signal</keyword>
<evidence type="ECO:0000259" key="6">
    <source>
        <dbReference type="Pfam" id="PF24517"/>
    </source>
</evidence>
<evidence type="ECO:0000259" key="5">
    <source>
        <dbReference type="Pfam" id="PF07589"/>
    </source>
</evidence>
<evidence type="ECO:0000256" key="3">
    <source>
        <dbReference type="ARBA" id="ARBA00022729"/>
    </source>
</evidence>